<dbReference type="AlphaFoldDB" id="A0A9Q5N6D0"/>
<accession>A0A9Q5N6D0</accession>
<feature type="region of interest" description="Disordered" evidence="1">
    <location>
        <begin position="40"/>
        <end position="68"/>
    </location>
</feature>
<dbReference type="Proteomes" id="UP000757232">
    <property type="component" value="Unassembled WGS sequence"/>
</dbReference>
<feature type="compositionally biased region" description="Basic residues" evidence="1">
    <location>
        <begin position="42"/>
        <end position="52"/>
    </location>
</feature>
<gene>
    <name evidence="2" type="ORF">A7U60_g3755</name>
</gene>
<dbReference type="InterPro" id="IPR036047">
    <property type="entry name" value="F-box-like_dom_sf"/>
</dbReference>
<evidence type="ECO:0000313" key="2">
    <source>
        <dbReference type="EMBL" id="OCB89072.1"/>
    </source>
</evidence>
<dbReference type="Gene3D" id="3.80.10.10">
    <property type="entry name" value="Ribonuclease Inhibitor"/>
    <property type="match status" value="1"/>
</dbReference>
<name>A0A9Q5N6D0_SANBA</name>
<evidence type="ECO:0008006" key="4">
    <source>
        <dbReference type="Google" id="ProtNLM"/>
    </source>
</evidence>
<protein>
    <recommendedName>
        <fullName evidence="4">F-box domain-containing protein</fullName>
    </recommendedName>
</protein>
<dbReference type="EMBL" id="LNZH02000165">
    <property type="protein sequence ID" value="OCB89072.1"/>
    <property type="molecule type" value="Genomic_DNA"/>
</dbReference>
<evidence type="ECO:0000256" key="1">
    <source>
        <dbReference type="SAM" id="MobiDB-lite"/>
    </source>
</evidence>
<proteinExistence type="predicted"/>
<dbReference type="OrthoDB" id="3181259at2759"/>
<reference evidence="2" key="1">
    <citation type="submission" date="2016-06" db="EMBL/GenBank/DDBJ databases">
        <title>Draft Genome sequence of the fungus Inonotus baumii.</title>
        <authorList>
            <person name="Zhu H."/>
            <person name="Lin W."/>
        </authorList>
    </citation>
    <scope>NUCLEOTIDE SEQUENCE</scope>
    <source>
        <strain evidence="2">821</strain>
    </source>
</reference>
<dbReference type="SUPFAM" id="SSF81383">
    <property type="entry name" value="F-box domain"/>
    <property type="match status" value="1"/>
</dbReference>
<comment type="caution">
    <text evidence="2">The sequence shown here is derived from an EMBL/GenBank/DDBJ whole genome shotgun (WGS) entry which is preliminary data.</text>
</comment>
<keyword evidence="3" id="KW-1185">Reference proteome</keyword>
<dbReference type="Gene3D" id="1.20.1280.50">
    <property type="match status" value="1"/>
</dbReference>
<evidence type="ECO:0000313" key="3">
    <source>
        <dbReference type="Proteomes" id="UP000757232"/>
    </source>
</evidence>
<sequence>MKMKPKGTRIAQNSQVSSNLKASGSIARAMPCISLPIARSRSNGKRRARHHPCYPNRSPATHKFPSRRSNASVRSQIPGAFLPAELLLRIFHLGAELCDEFPVIASQTCSHWRFLVLHSPRLWQVVRPDGRRNLCMKRIQRARGRPLHIEIALPPNTKVEASALVDIHSRMACILPAIRQWRSLSMRFDVYSPFLLNSALSGLCTGRPRLASCVPELESLALVYPANDDTKEFHLFGGNAPKLRRVTLHGVRLRWSSSLFENLVYFDYTHHGFSMGRGTVREVLAMLSVSKNLRTLRISLPDSHDADYFGEWLADTHASVELCLLQKLTVRVAVGCNPAKELNKLFSKLVMPSLSVLQLDAPEDYTTFSRKAVKSVLLPFLGHPTIEQLVVGKAWNHRRCIDAFARSLPNLIIVEIK</sequence>
<organism evidence="2 3">
    <name type="scientific">Sanghuangporus baumii</name>
    <name type="common">Phellinus baumii</name>
    <dbReference type="NCBI Taxonomy" id="108892"/>
    <lineage>
        <taxon>Eukaryota</taxon>
        <taxon>Fungi</taxon>
        <taxon>Dikarya</taxon>
        <taxon>Basidiomycota</taxon>
        <taxon>Agaricomycotina</taxon>
        <taxon>Agaricomycetes</taxon>
        <taxon>Hymenochaetales</taxon>
        <taxon>Hymenochaetaceae</taxon>
        <taxon>Sanghuangporus</taxon>
    </lineage>
</organism>
<dbReference type="InterPro" id="IPR032675">
    <property type="entry name" value="LRR_dom_sf"/>
</dbReference>